<dbReference type="InterPro" id="IPR048356">
    <property type="entry name" value="MS_N"/>
</dbReference>
<reference evidence="2" key="1">
    <citation type="submission" date="2021-02" db="EMBL/GenBank/DDBJ databases">
        <authorList>
            <person name="Nowell W R."/>
        </authorList>
    </citation>
    <scope>NUCLEOTIDE SEQUENCE</scope>
</reference>
<sequence length="68" mass="7763">MAHGRVRVGGLQVSKILFNFVNQEVVPGTNINPFSFWTGFQTILTEFAPVNRTLLKKRDELQASIDEW</sequence>
<dbReference type="GO" id="GO:0000287">
    <property type="term" value="F:magnesium ion binding"/>
    <property type="evidence" value="ECO:0007669"/>
    <property type="project" value="TreeGrafter"/>
</dbReference>
<feature type="domain" description="Malate synthase N-terminal" evidence="1">
    <location>
        <begin position="19"/>
        <end position="68"/>
    </location>
</feature>
<dbReference type="GO" id="GO:0009436">
    <property type="term" value="P:glyoxylate catabolic process"/>
    <property type="evidence" value="ECO:0007669"/>
    <property type="project" value="TreeGrafter"/>
</dbReference>
<dbReference type="SUPFAM" id="SSF51645">
    <property type="entry name" value="Malate synthase G"/>
    <property type="match status" value="1"/>
</dbReference>
<evidence type="ECO:0000313" key="3">
    <source>
        <dbReference type="Proteomes" id="UP000681720"/>
    </source>
</evidence>
<dbReference type="InterPro" id="IPR006253">
    <property type="entry name" value="Malate_synthG"/>
</dbReference>
<accession>A0A8S2SGJ0</accession>
<name>A0A8S2SGJ0_9BILA</name>
<gene>
    <name evidence="2" type="ORF">GIL414_LOCUS22353</name>
</gene>
<dbReference type="PANTHER" id="PTHR42739">
    <property type="entry name" value="MALATE SYNTHASE G"/>
    <property type="match status" value="1"/>
</dbReference>
<dbReference type="GO" id="GO:0006097">
    <property type="term" value="P:glyoxylate cycle"/>
    <property type="evidence" value="ECO:0007669"/>
    <property type="project" value="InterPro"/>
</dbReference>
<dbReference type="InterPro" id="IPR011076">
    <property type="entry name" value="Malate_synth_sf"/>
</dbReference>
<dbReference type="GO" id="GO:0005829">
    <property type="term" value="C:cytosol"/>
    <property type="evidence" value="ECO:0007669"/>
    <property type="project" value="TreeGrafter"/>
</dbReference>
<dbReference type="EMBL" id="CAJOBJ010021834">
    <property type="protein sequence ID" value="CAF4219865.1"/>
    <property type="molecule type" value="Genomic_DNA"/>
</dbReference>
<evidence type="ECO:0000313" key="2">
    <source>
        <dbReference type="EMBL" id="CAF4219865.1"/>
    </source>
</evidence>
<feature type="non-terminal residue" evidence="2">
    <location>
        <position position="68"/>
    </location>
</feature>
<dbReference type="GO" id="GO:0004474">
    <property type="term" value="F:malate synthase activity"/>
    <property type="evidence" value="ECO:0007669"/>
    <property type="project" value="InterPro"/>
</dbReference>
<proteinExistence type="predicted"/>
<protein>
    <recommendedName>
        <fullName evidence="1">Malate synthase N-terminal domain-containing protein</fullName>
    </recommendedName>
</protein>
<dbReference type="Pfam" id="PF20656">
    <property type="entry name" value="MS_N"/>
    <property type="match status" value="1"/>
</dbReference>
<dbReference type="AlphaFoldDB" id="A0A8S2SGJ0"/>
<dbReference type="Proteomes" id="UP000681720">
    <property type="component" value="Unassembled WGS sequence"/>
</dbReference>
<dbReference type="PANTHER" id="PTHR42739:SF1">
    <property type="entry name" value="MALATE SYNTHASE G"/>
    <property type="match status" value="1"/>
</dbReference>
<dbReference type="Gene3D" id="3.20.20.360">
    <property type="entry name" value="Malate synthase, domain 3"/>
    <property type="match status" value="1"/>
</dbReference>
<organism evidence="2 3">
    <name type="scientific">Rotaria magnacalcarata</name>
    <dbReference type="NCBI Taxonomy" id="392030"/>
    <lineage>
        <taxon>Eukaryota</taxon>
        <taxon>Metazoa</taxon>
        <taxon>Spiralia</taxon>
        <taxon>Gnathifera</taxon>
        <taxon>Rotifera</taxon>
        <taxon>Eurotatoria</taxon>
        <taxon>Bdelloidea</taxon>
        <taxon>Philodinida</taxon>
        <taxon>Philodinidae</taxon>
        <taxon>Rotaria</taxon>
    </lineage>
</organism>
<evidence type="ECO:0000259" key="1">
    <source>
        <dbReference type="Pfam" id="PF20656"/>
    </source>
</evidence>
<comment type="caution">
    <text evidence="2">The sequence shown here is derived from an EMBL/GenBank/DDBJ whole genome shotgun (WGS) entry which is preliminary data.</text>
</comment>
<dbReference type="InterPro" id="IPR046363">
    <property type="entry name" value="MS_N_TIM-barrel_dom"/>
</dbReference>